<dbReference type="KEGG" id="fpal:HYN49_01260"/>
<keyword evidence="6" id="KW-1185">Reference proteome</keyword>
<dbReference type="GO" id="GO:0009898">
    <property type="term" value="C:cytoplasmic side of plasma membrane"/>
    <property type="evidence" value="ECO:0007669"/>
    <property type="project" value="TreeGrafter"/>
</dbReference>
<dbReference type="Gene3D" id="3.40.50.300">
    <property type="entry name" value="P-loop containing nucleotide triphosphate hydrolases"/>
    <property type="match status" value="1"/>
</dbReference>
<keyword evidence="3" id="KW-0472">Membrane</keyword>
<keyword evidence="3" id="KW-1133">Transmembrane helix</keyword>
<dbReference type="Pfam" id="PF13614">
    <property type="entry name" value="AAA_31"/>
    <property type="match status" value="1"/>
</dbReference>
<dbReference type="GO" id="GO:0016887">
    <property type="term" value="F:ATP hydrolysis activity"/>
    <property type="evidence" value="ECO:0007669"/>
    <property type="project" value="TreeGrafter"/>
</dbReference>
<accession>A0A2S1SE01</accession>
<dbReference type="PANTHER" id="PTHR43384:SF6">
    <property type="entry name" value="SEPTUM SITE-DETERMINING PROTEIN MIND HOMOLOG, CHLOROPLASTIC"/>
    <property type="match status" value="1"/>
</dbReference>
<dbReference type="Proteomes" id="UP000244937">
    <property type="component" value="Chromosome"/>
</dbReference>
<feature type="transmembrane region" description="Helical" evidence="3">
    <location>
        <begin position="290"/>
        <end position="308"/>
    </location>
</feature>
<feature type="transmembrane region" description="Helical" evidence="3">
    <location>
        <begin position="323"/>
        <end position="341"/>
    </location>
</feature>
<organism evidence="5 6">
    <name type="scientific">Flavobacterium pallidum</name>
    <dbReference type="NCBI Taxonomy" id="2172098"/>
    <lineage>
        <taxon>Bacteria</taxon>
        <taxon>Pseudomonadati</taxon>
        <taxon>Bacteroidota</taxon>
        <taxon>Flavobacteriia</taxon>
        <taxon>Flavobacteriales</taxon>
        <taxon>Flavobacteriaceae</taxon>
        <taxon>Flavobacterium</taxon>
    </lineage>
</organism>
<gene>
    <name evidence="5" type="ORF">HYN49_01260</name>
</gene>
<protein>
    <recommendedName>
        <fullName evidence="4">AAA domain-containing protein</fullName>
    </recommendedName>
</protein>
<dbReference type="GO" id="GO:0005829">
    <property type="term" value="C:cytosol"/>
    <property type="evidence" value="ECO:0007669"/>
    <property type="project" value="TreeGrafter"/>
</dbReference>
<keyword evidence="2" id="KW-0067">ATP-binding</keyword>
<evidence type="ECO:0000256" key="2">
    <source>
        <dbReference type="ARBA" id="ARBA00022840"/>
    </source>
</evidence>
<evidence type="ECO:0000256" key="1">
    <source>
        <dbReference type="ARBA" id="ARBA00022741"/>
    </source>
</evidence>
<dbReference type="PANTHER" id="PTHR43384">
    <property type="entry name" value="SEPTUM SITE-DETERMINING PROTEIN MIND HOMOLOG, CHLOROPLASTIC-RELATED"/>
    <property type="match status" value="1"/>
</dbReference>
<evidence type="ECO:0000313" key="6">
    <source>
        <dbReference type="Proteomes" id="UP000244937"/>
    </source>
</evidence>
<dbReference type="EMBL" id="CP029187">
    <property type="protein sequence ID" value="AWI24626.1"/>
    <property type="molecule type" value="Genomic_DNA"/>
</dbReference>
<reference evidence="5 6" key="1">
    <citation type="submission" date="2018-05" db="EMBL/GenBank/DDBJ databases">
        <title>Genome sequencing of Flavobacterium sp. HYN0049.</title>
        <authorList>
            <person name="Yi H."/>
            <person name="Baek C."/>
        </authorList>
    </citation>
    <scope>NUCLEOTIDE SEQUENCE [LARGE SCALE GENOMIC DNA]</scope>
    <source>
        <strain evidence="5 6">HYN0049</strain>
    </source>
</reference>
<dbReference type="GO" id="GO:0051782">
    <property type="term" value="P:negative regulation of cell division"/>
    <property type="evidence" value="ECO:0007669"/>
    <property type="project" value="TreeGrafter"/>
</dbReference>
<dbReference type="InterPro" id="IPR025669">
    <property type="entry name" value="AAA_dom"/>
</dbReference>
<dbReference type="SUPFAM" id="SSF52540">
    <property type="entry name" value="P-loop containing nucleoside triphosphate hydrolases"/>
    <property type="match status" value="1"/>
</dbReference>
<feature type="domain" description="AAA" evidence="4">
    <location>
        <begin position="6"/>
        <end position="186"/>
    </location>
</feature>
<dbReference type="AlphaFoldDB" id="A0A2S1SE01"/>
<name>A0A2S1SE01_9FLAO</name>
<dbReference type="InterPro" id="IPR050625">
    <property type="entry name" value="ParA/MinD_ATPase"/>
</dbReference>
<keyword evidence="3" id="KW-0812">Transmembrane</keyword>
<dbReference type="RefSeq" id="WP_108902425.1">
    <property type="nucleotide sequence ID" value="NZ_CP029187.1"/>
</dbReference>
<evidence type="ECO:0000259" key="4">
    <source>
        <dbReference type="Pfam" id="PF13614"/>
    </source>
</evidence>
<dbReference type="OrthoDB" id="477717at2"/>
<proteinExistence type="predicted"/>
<dbReference type="InterPro" id="IPR027417">
    <property type="entry name" value="P-loop_NTPase"/>
</dbReference>
<evidence type="ECO:0000313" key="5">
    <source>
        <dbReference type="EMBL" id="AWI24626.1"/>
    </source>
</evidence>
<keyword evidence="1" id="KW-0547">Nucleotide-binding</keyword>
<dbReference type="GO" id="GO:0005524">
    <property type="term" value="F:ATP binding"/>
    <property type="evidence" value="ECO:0007669"/>
    <property type="project" value="UniProtKB-KW"/>
</dbReference>
<sequence>MSESGKIINVVSGKGGTGKTLFCSILAELLGNQGTQVLVVDLDVYVRGLTALLYFHKGEVLNILNAQEISVFDVLYNNQSLLFDKSELGIRRHRSFDILPAVNRIDQALNLDNPMLDENKFFSESLDTLINLIPLKKYDYVILDCRAGYDVLVSKIHSISDFSICVQEDDYISDVTANTLIKQLEKDNSQKPIFRIINKARNIHSFDKMGNGSTYIGRIPFDMDVMNSFGENSFWDDISKSLYKESLSEIWNRIAQKMELEPKLNFFRRSPLLNKSIEKKLGVFTLHERVMFIFGIIFTIAGFLYSDFAEAYYLISHGNPEKIISLTISLSGILIILMLYMNGFGRRK</sequence>
<evidence type="ECO:0000256" key="3">
    <source>
        <dbReference type="SAM" id="Phobius"/>
    </source>
</evidence>